<feature type="chain" id="PRO_5046670756" description="Secreted protein" evidence="1">
    <location>
        <begin position="20"/>
        <end position="136"/>
    </location>
</feature>
<protein>
    <recommendedName>
        <fullName evidence="4">Secreted protein</fullName>
    </recommendedName>
</protein>
<dbReference type="EMBL" id="JAHRIN010009506">
    <property type="protein sequence ID" value="MEQ2194664.1"/>
    <property type="molecule type" value="Genomic_DNA"/>
</dbReference>
<dbReference type="Proteomes" id="UP001434883">
    <property type="component" value="Unassembled WGS sequence"/>
</dbReference>
<keyword evidence="3" id="KW-1185">Reference proteome</keyword>
<comment type="caution">
    <text evidence="2">The sequence shown here is derived from an EMBL/GenBank/DDBJ whole genome shotgun (WGS) entry which is preliminary data.</text>
</comment>
<evidence type="ECO:0008006" key="4">
    <source>
        <dbReference type="Google" id="ProtNLM"/>
    </source>
</evidence>
<keyword evidence="1" id="KW-0732">Signal</keyword>
<proteinExistence type="predicted"/>
<organism evidence="2 3">
    <name type="scientific">Xenoophorus captivus</name>
    <dbReference type="NCBI Taxonomy" id="1517983"/>
    <lineage>
        <taxon>Eukaryota</taxon>
        <taxon>Metazoa</taxon>
        <taxon>Chordata</taxon>
        <taxon>Craniata</taxon>
        <taxon>Vertebrata</taxon>
        <taxon>Euteleostomi</taxon>
        <taxon>Actinopterygii</taxon>
        <taxon>Neopterygii</taxon>
        <taxon>Teleostei</taxon>
        <taxon>Neoteleostei</taxon>
        <taxon>Acanthomorphata</taxon>
        <taxon>Ovalentaria</taxon>
        <taxon>Atherinomorphae</taxon>
        <taxon>Cyprinodontiformes</taxon>
        <taxon>Goodeidae</taxon>
        <taxon>Xenoophorus</taxon>
    </lineage>
</organism>
<evidence type="ECO:0000313" key="2">
    <source>
        <dbReference type="EMBL" id="MEQ2194664.1"/>
    </source>
</evidence>
<feature type="signal peptide" evidence="1">
    <location>
        <begin position="1"/>
        <end position="19"/>
    </location>
</feature>
<accession>A0ABV0QFT0</accession>
<sequence length="136" mass="15486">MTKATFMWIFFFPLPHIRTQNSDVCRVSMTYSSDECNLAVQTQVAFEKIRYISDLGPHIQVAWVAFEKIGSVSFRSVSFHLHEKFGYRSPMDKKKSDLGHFKLQCEHSLRGELRVHSKTAGATSLLTAVALTLSRC</sequence>
<evidence type="ECO:0000256" key="1">
    <source>
        <dbReference type="SAM" id="SignalP"/>
    </source>
</evidence>
<name>A0ABV0QFT0_9TELE</name>
<gene>
    <name evidence="2" type="ORF">XENOCAPTIV_001115</name>
</gene>
<evidence type="ECO:0000313" key="3">
    <source>
        <dbReference type="Proteomes" id="UP001434883"/>
    </source>
</evidence>
<reference evidence="2 3" key="1">
    <citation type="submission" date="2021-06" db="EMBL/GenBank/DDBJ databases">
        <authorList>
            <person name="Palmer J.M."/>
        </authorList>
    </citation>
    <scope>NUCLEOTIDE SEQUENCE [LARGE SCALE GENOMIC DNA]</scope>
    <source>
        <strain evidence="2 3">XC_2019</strain>
        <tissue evidence="2">Muscle</tissue>
    </source>
</reference>